<dbReference type="OrthoDB" id="9901282at2"/>
<dbReference type="RefSeq" id="WP_096672466.1">
    <property type="nucleotide sequence ID" value="NZ_OANS01000002.1"/>
</dbReference>
<dbReference type="AlphaFoldDB" id="A0A240E0F4"/>
<proteinExistence type="predicted"/>
<dbReference type="Proteomes" id="UP000218069">
    <property type="component" value="Unassembled WGS sequence"/>
</dbReference>
<reference evidence="2" key="1">
    <citation type="submission" date="2017-08" db="EMBL/GenBank/DDBJ databases">
        <authorList>
            <person name="Varghese N."/>
            <person name="Submissions S."/>
        </authorList>
    </citation>
    <scope>NUCLEOTIDE SEQUENCE [LARGE SCALE GENOMIC DNA]</scope>
    <source>
        <strain evidence="2">AP-Melu-1000-B4</strain>
    </source>
</reference>
<dbReference type="EMBL" id="OANS01000002">
    <property type="protein sequence ID" value="SNX28350.1"/>
    <property type="molecule type" value="Genomic_DNA"/>
</dbReference>
<organism evidence="1 2">
    <name type="scientific">Polynucleobacter meluiroseus</name>
    <dbReference type="NCBI Taxonomy" id="1938814"/>
    <lineage>
        <taxon>Bacteria</taxon>
        <taxon>Pseudomonadati</taxon>
        <taxon>Pseudomonadota</taxon>
        <taxon>Betaproteobacteria</taxon>
        <taxon>Burkholderiales</taxon>
        <taxon>Burkholderiaceae</taxon>
        <taxon>Polynucleobacter</taxon>
    </lineage>
</organism>
<gene>
    <name evidence="1" type="ORF">SAMN06295945_0678</name>
</gene>
<evidence type="ECO:0000313" key="2">
    <source>
        <dbReference type="Proteomes" id="UP000218069"/>
    </source>
</evidence>
<evidence type="ECO:0000313" key="1">
    <source>
        <dbReference type="EMBL" id="SNX28350.1"/>
    </source>
</evidence>
<protein>
    <submittedName>
        <fullName evidence="1">Uncharacterized protein</fullName>
    </submittedName>
</protein>
<sequence length="139" mass="13367">MTDLGLPTSFGNSLNPGFLAKGVSAEFHGPKGGQASAVEGSSSSFVDSLGSVLGKTLSGGLALASLGSSIALPGASLGLSKLGDAAASTLLHGLLSSSKPGADQSSLAGMTAAAGQMLPRHPYQAQPAALPGASFITSA</sequence>
<accession>A0A240E0F4</accession>
<keyword evidence="2" id="KW-1185">Reference proteome</keyword>
<name>A0A240E0F4_9BURK</name>